<reference evidence="4 6" key="1">
    <citation type="submission" date="2016-11" db="EMBL/GenBank/DDBJ databases">
        <authorList>
            <person name="Jaros S."/>
            <person name="Januszkiewicz K."/>
            <person name="Wedrychowicz H."/>
        </authorList>
    </citation>
    <scope>NUCLEOTIDE SEQUENCE [LARGE SCALE GENOMIC DNA]</scope>
    <source>
        <strain evidence="4 6">DSM 784</strain>
    </source>
</reference>
<dbReference type="RefSeq" id="WP_072362419.1">
    <property type="nucleotide sequence ID" value="NZ_CP139972.1"/>
</dbReference>
<dbReference type="InterPro" id="IPR052344">
    <property type="entry name" value="Transposase-related"/>
</dbReference>
<dbReference type="NCBIfam" id="NF033517">
    <property type="entry name" value="transpos_IS66"/>
    <property type="match status" value="1"/>
</dbReference>
<dbReference type="OrthoDB" id="9760067at2"/>
<evidence type="ECO:0000313" key="5">
    <source>
        <dbReference type="EMBL" id="WQG90132.1"/>
    </source>
</evidence>
<feature type="coiled-coil region" evidence="1">
    <location>
        <begin position="69"/>
        <end position="103"/>
    </location>
</feature>
<evidence type="ECO:0000259" key="2">
    <source>
        <dbReference type="Pfam" id="PF03050"/>
    </source>
</evidence>
<protein>
    <submittedName>
        <fullName evidence="4">IS66 C-terminal element</fullName>
    </submittedName>
    <submittedName>
        <fullName evidence="5">IS66 family transposase</fullName>
    </submittedName>
</protein>
<dbReference type="PANTHER" id="PTHR33678">
    <property type="entry name" value="BLL1576 PROTEIN"/>
    <property type="match status" value="1"/>
</dbReference>
<dbReference type="Proteomes" id="UP000183788">
    <property type="component" value="Unassembled WGS sequence"/>
</dbReference>
<dbReference type="InterPro" id="IPR004291">
    <property type="entry name" value="Transposase_IS66_central"/>
</dbReference>
<reference evidence="5 7" key="2">
    <citation type="submission" date="2023-11" db="EMBL/GenBank/DDBJ databases">
        <title>MicrobeMod: A computational toolkit for identifying prokaryotic methylation and restriction-modification with nanopore sequencing.</title>
        <authorList>
            <person name="Crits-Christoph A."/>
            <person name="Kang S.C."/>
            <person name="Lee H."/>
            <person name="Ostrov N."/>
        </authorList>
    </citation>
    <scope>NUCLEOTIDE SEQUENCE [LARGE SCALE GENOMIC DNA]</scope>
    <source>
        <strain evidence="5 7">ATCC 23090</strain>
    </source>
</reference>
<accession>A0A1K1R5C5</accession>
<proteinExistence type="predicted"/>
<dbReference type="Pfam" id="PF03050">
    <property type="entry name" value="DDE_Tnp_IS66"/>
    <property type="match status" value="1"/>
</dbReference>
<gene>
    <name evidence="4" type="ORF">SAMN05661012_03400</name>
    <name evidence="5" type="ORF">SR876_01375</name>
</gene>
<evidence type="ECO:0000313" key="6">
    <source>
        <dbReference type="Proteomes" id="UP000183788"/>
    </source>
</evidence>
<sequence length="587" mass="67768">MRPELLTSITDALKQISTLTETNGELSESLTRERITFGKIIYDLNNQLEAKNGACDKLNRYLNQAHEIMLDREHQIIELQSRIEALESENALLKEQVAQGEKKSWQLQELCEMLQGKKSEKFIPEREKVDAAIQQTLGPDFDLTELEEIIRVASTKGDVQQVDDQIRKGNRKKKKHLAHKGRRVQPSCIEVVTEIIDIEGDKTGLIPMGKKVTTYYEYKPGKIIKVQQERLQYRTEDKKFICQPVAPRLVEKGTVGNSLLAHLHSRRFGYGDPYTRQLQYIKSTTGISFAASTVNGWEEMAFKKLLRLLRCMKKVIVQARYLKVDETRLDYLNDIGEGKPSRGWLWVFLSEEQKLVLFEFNPSRGHKVPQQILKDFKGTLQADGLGSYVAAFKDNEEVDLMTCLSHIRRGFKKAEKYDKKLAAEALTLFNIIYRIEAFAERKKMTDDQRLALRQKYSVPFLDKIRTWLLEQQQIDHLPGTPIIKAVNYALGQWHKLKAFTTLGYVDADNNGVERAIRPVTTFRNNSLFAGNEHGAERVALFYSLIESCKLNNIDPYIYLKDIYDRLHDCPAHELIKLLPPYWEKKNT</sequence>
<dbReference type="EMBL" id="FPIZ01000010">
    <property type="protein sequence ID" value="SFW67124.1"/>
    <property type="molecule type" value="Genomic_DNA"/>
</dbReference>
<dbReference type="Proteomes" id="UP001326715">
    <property type="component" value="Chromosome"/>
</dbReference>
<feature type="domain" description="Transposase IS66 C-terminal" evidence="3">
    <location>
        <begin position="543"/>
        <end position="579"/>
    </location>
</feature>
<keyword evidence="1" id="KW-0175">Coiled coil</keyword>
<organism evidence="4 6">
    <name type="scientific">Chitinophaga sancti</name>
    <dbReference type="NCBI Taxonomy" id="1004"/>
    <lineage>
        <taxon>Bacteria</taxon>
        <taxon>Pseudomonadati</taxon>
        <taxon>Bacteroidota</taxon>
        <taxon>Chitinophagia</taxon>
        <taxon>Chitinophagales</taxon>
        <taxon>Chitinophagaceae</taxon>
        <taxon>Chitinophaga</taxon>
    </lineage>
</organism>
<evidence type="ECO:0000259" key="3">
    <source>
        <dbReference type="Pfam" id="PF13817"/>
    </source>
</evidence>
<dbReference type="InterPro" id="IPR039552">
    <property type="entry name" value="IS66_C"/>
</dbReference>
<dbReference type="AlphaFoldDB" id="A0A1K1R5C5"/>
<dbReference type="PANTHER" id="PTHR33678:SF1">
    <property type="entry name" value="BLL1576 PROTEIN"/>
    <property type="match status" value="1"/>
</dbReference>
<feature type="domain" description="Transposase IS66 central" evidence="2">
    <location>
        <begin position="252"/>
        <end position="536"/>
    </location>
</feature>
<evidence type="ECO:0000313" key="4">
    <source>
        <dbReference type="EMBL" id="SFW67124.1"/>
    </source>
</evidence>
<keyword evidence="7" id="KW-1185">Reference proteome</keyword>
<dbReference type="EMBL" id="CP140154">
    <property type="protein sequence ID" value="WQG90132.1"/>
    <property type="molecule type" value="Genomic_DNA"/>
</dbReference>
<evidence type="ECO:0000313" key="7">
    <source>
        <dbReference type="Proteomes" id="UP001326715"/>
    </source>
</evidence>
<dbReference type="Pfam" id="PF13817">
    <property type="entry name" value="DDE_Tnp_IS66_C"/>
    <property type="match status" value="1"/>
</dbReference>
<evidence type="ECO:0000256" key="1">
    <source>
        <dbReference type="SAM" id="Coils"/>
    </source>
</evidence>
<name>A0A1K1R5C5_9BACT</name>
<dbReference type="STRING" id="1004.SAMN05661012_03400"/>